<proteinExistence type="predicted"/>
<sequence>MFKVESVVVIDTIKDGVMSRVKSGHIPVLYGDGKQAYRYQALITRTVNEKIQNGKVPFKNHTFDYISITWSRNSLINYKDFPPPAPELDESGLNKTDQNGYLYARLTSNVGVSKKVSVTLDIDRDFNTFNPIDTNKTTDADNDVTFKSDF</sequence>
<evidence type="ECO:0000313" key="1">
    <source>
        <dbReference type="EMBL" id="MDX7989463.1"/>
    </source>
</evidence>
<gene>
    <name evidence="1" type="ORF">FE392_19615</name>
</gene>
<protein>
    <submittedName>
        <fullName evidence="1">Uncharacterized protein</fullName>
    </submittedName>
</protein>
<accession>A0ABU4SF96</accession>
<name>A0ABU4SF96_9GAMM</name>
<reference evidence="2" key="1">
    <citation type="journal article" date="2024" name="Toxins">
        <title>Genome Sequence Analysis of Native Xenorhabdus Strains Isolated from Entomopathogenic Nematodes in Argentina.</title>
        <authorList>
            <person name="Palma L."/>
            <person name="Frizzo L."/>
            <person name="Kaiser S."/>
            <person name="Berry C."/>
            <person name="Caballero P."/>
            <person name="Bode H.B."/>
            <person name="Del Valle E.E."/>
        </authorList>
    </citation>
    <scope>NUCLEOTIDE SEQUENCE [LARGE SCALE GENOMIC DNA]</scope>
    <source>
        <strain evidence="2">12</strain>
    </source>
</reference>
<dbReference type="EMBL" id="VCDN01000176">
    <property type="protein sequence ID" value="MDX7989463.1"/>
    <property type="molecule type" value="Genomic_DNA"/>
</dbReference>
<evidence type="ECO:0000313" key="2">
    <source>
        <dbReference type="Proteomes" id="UP001271890"/>
    </source>
</evidence>
<organism evidence="1 2">
    <name type="scientific">Xenorhabdus santafensis</name>
    <dbReference type="NCBI Taxonomy" id="2582833"/>
    <lineage>
        <taxon>Bacteria</taxon>
        <taxon>Pseudomonadati</taxon>
        <taxon>Pseudomonadota</taxon>
        <taxon>Gammaproteobacteria</taxon>
        <taxon>Enterobacterales</taxon>
        <taxon>Morganellaceae</taxon>
        <taxon>Xenorhabdus</taxon>
    </lineage>
</organism>
<keyword evidence="2" id="KW-1185">Reference proteome</keyword>
<dbReference type="Proteomes" id="UP001271890">
    <property type="component" value="Unassembled WGS sequence"/>
</dbReference>
<comment type="caution">
    <text evidence="1">The sequence shown here is derived from an EMBL/GenBank/DDBJ whole genome shotgun (WGS) entry which is preliminary data.</text>
</comment>